<dbReference type="GO" id="GO:0052911">
    <property type="term" value="F:23S rRNA (guanine(745)-N(1))-methyltransferase activity"/>
    <property type="evidence" value="ECO:0007669"/>
    <property type="project" value="UniProtKB-EC"/>
</dbReference>
<keyword evidence="1" id="KW-0489">Methyltransferase</keyword>
<dbReference type="InterPro" id="IPR013216">
    <property type="entry name" value="Methyltransf_11"/>
</dbReference>
<dbReference type="EMBL" id="AP017312">
    <property type="protein sequence ID" value="BAU29400.1"/>
    <property type="molecule type" value="Genomic_DNA"/>
</dbReference>
<dbReference type="PANTHER" id="PTHR43861">
    <property type="entry name" value="TRANS-ACONITATE 2-METHYLTRANSFERASE-RELATED"/>
    <property type="match status" value="1"/>
</dbReference>
<dbReference type="InterPro" id="IPR029063">
    <property type="entry name" value="SAM-dependent_MTases_sf"/>
</dbReference>
<proteinExistence type="predicted"/>
<dbReference type="SUPFAM" id="SSF53335">
    <property type="entry name" value="S-adenosyl-L-methionine-dependent methyltransferases"/>
    <property type="match status" value="1"/>
</dbReference>
<dbReference type="EC" id="2.1.1.187" evidence="1"/>
<dbReference type="AlphaFoldDB" id="A0A0U4WM04"/>
<sequence>MSFNWHTACAAHWSKMSDNWKANSKEMWDTGSRQTIIPKLVEWISPDAGPVLDIGCGDGYGSSKLAALGYEVVGLDISEEMIQKAAEHTTPHLSFVCADARELPFEKHSFQAMMAINVLEWTDSPRDMLLAWKSFLKPNGIIALGILGPTAAPREHGYRRLYGDDVVINTMMPWECGRLLEESGYTIIHQEGVYKRGVTSDMVNTLSLELCQSLSFLWMFYIRPNTIIE</sequence>
<dbReference type="RefSeq" id="WP_231956064.1">
    <property type="nucleotide sequence ID" value="NZ_AP017312.1"/>
</dbReference>
<dbReference type="Pfam" id="PF08241">
    <property type="entry name" value="Methyltransf_11"/>
    <property type="match status" value="1"/>
</dbReference>
<organism evidence="1 2">
    <name type="scientific">Aneurinibacillus soli</name>
    <dbReference type="NCBI Taxonomy" id="1500254"/>
    <lineage>
        <taxon>Bacteria</taxon>
        <taxon>Bacillati</taxon>
        <taxon>Bacillota</taxon>
        <taxon>Bacilli</taxon>
        <taxon>Bacillales</taxon>
        <taxon>Paenibacillaceae</taxon>
        <taxon>Aneurinibacillus group</taxon>
        <taxon>Aneurinibacillus</taxon>
    </lineage>
</organism>
<dbReference type="CDD" id="cd02440">
    <property type="entry name" value="AdoMet_MTases"/>
    <property type="match status" value="1"/>
</dbReference>
<reference evidence="1 2" key="1">
    <citation type="submission" date="2015-12" db="EMBL/GenBank/DDBJ databases">
        <title>Genome sequence of Aneurinibacillus soli.</title>
        <authorList>
            <person name="Lee J.S."/>
            <person name="Lee K.C."/>
            <person name="Kim K.K."/>
            <person name="Lee B.W."/>
        </authorList>
    </citation>
    <scope>NUCLEOTIDE SEQUENCE [LARGE SCALE GENOMIC DNA]</scope>
    <source>
        <strain evidence="1 2">CB4</strain>
    </source>
</reference>
<dbReference type="KEGG" id="asoc:CB4_03600"/>
<dbReference type="Gene3D" id="3.40.50.150">
    <property type="entry name" value="Vaccinia Virus protein VP39"/>
    <property type="match status" value="1"/>
</dbReference>
<dbReference type="Proteomes" id="UP000217696">
    <property type="component" value="Chromosome"/>
</dbReference>
<protein>
    <submittedName>
        <fullName evidence="1">23S rRNA (Guanine(745)-N(1))-methyltransferase</fullName>
        <ecNumber evidence="1">2.1.1.187</ecNumber>
    </submittedName>
</protein>
<evidence type="ECO:0000313" key="1">
    <source>
        <dbReference type="EMBL" id="BAU29400.1"/>
    </source>
</evidence>
<gene>
    <name evidence="1" type="primary">rlmA</name>
    <name evidence="1" type="ORF">CB4_03600</name>
</gene>
<name>A0A0U4WM04_9BACL</name>
<keyword evidence="2" id="KW-1185">Reference proteome</keyword>
<keyword evidence="1" id="KW-0808">Transferase</keyword>
<accession>A0A0U4WM04</accession>
<evidence type="ECO:0000313" key="2">
    <source>
        <dbReference type="Proteomes" id="UP000217696"/>
    </source>
</evidence>